<feature type="chain" id="PRO_5005201581" description="Secreted protein" evidence="2">
    <location>
        <begin position="19"/>
        <end position="89"/>
    </location>
</feature>
<dbReference type="Proteomes" id="UP000053477">
    <property type="component" value="Unassembled WGS sequence"/>
</dbReference>
<dbReference type="InParanoid" id="A0A0H2R977"/>
<evidence type="ECO:0000313" key="4">
    <source>
        <dbReference type="Proteomes" id="UP000053477"/>
    </source>
</evidence>
<sequence>MLAHPYLIRPFTMALVVAARLAGGFPLPQTDVFVDVHRTEGFASYRFPEVGAGIRDNVEFGQTKRSPLAPVAEESDFEDLEDGHPRFLS</sequence>
<evidence type="ECO:0000256" key="2">
    <source>
        <dbReference type="SAM" id="SignalP"/>
    </source>
</evidence>
<keyword evidence="4" id="KW-1185">Reference proteome</keyword>
<dbReference type="EMBL" id="KQ086245">
    <property type="protein sequence ID" value="KLO06028.1"/>
    <property type="molecule type" value="Genomic_DNA"/>
</dbReference>
<evidence type="ECO:0000256" key="1">
    <source>
        <dbReference type="SAM" id="MobiDB-lite"/>
    </source>
</evidence>
<evidence type="ECO:0000313" key="3">
    <source>
        <dbReference type="EMBL" id="KLO06028.1"/>
    </source>
</evidence>
<feature type="signal peptide" evidence="2">
    <location>
        <begin position="1"/>
        <end position="18"/>
    </location>
</feature>
<protein>
    <recommendedName>
        <fullName evidence="5">Secreted protein</fullName>
    </recommendedName>
</protein>
<dbReference type="AlphaFoldDB" id="A0A0H2R977"/>
<proteinExistence type="predicted"/>
<feature type="region of interest" description="Disordered" evidence="1">
    <location>
        <begin position="65"/>
        <end position="89"/>
    </location>
</feature>
<accession>A0A0H2R977</accession>
<evidence type="ECO:0008006" key="5">
    <source>
        <dbReference type="Google" id="ProtNLM"/>
    </source>
</evidence>
<name>A0A0H2R977_9AGAM</name>
<reference evidence="3 4" key="1">
    <citation type="submission" date="2015-04" db="EMBL/GenBank/DDBJ databases">
        <title>Complete genome sequence of Schizopora paradoxa KUC8140, a cosmopolitan wood degrader in East Asia.</title>
        <authorList>
            <consortium name="DOE Joint Genome Institute"/>
            <person name="Min B."/>
            <person name="Park H."/>
            <person name="Jang Y."/>
            <person name="Kim J.-J."/>
            <person name="Kim K.H."/>
            <person name="Pangilinan J."/>
            <person name="Lipzen A."/>
            <person name="Riley R."/>
            <person name="Grigoriev I.V."/>
            <person name="Spatafora J.W."/>
            <person name="Choi I.-G."/>
        </authorList>
    </citation>
    <scope>NUCLEOTIDE SEQUENCE [LARGE SCALE GENOMIC DNA]</scope>
    <source>
        <strain evidence="3 4">KUC8140</strain>
    </source>
</reference>
<keyword evidence="2" id="KW-0732">Signal</keyword>
<gene>
    <name evidence="3" type="ORF">SCHPADRAFT_910605</name>
</gene>
<organism evidence="3 4">
    <name type="scientific">Schizopora paradoxa</name>
    <dbReference type="NCBI Taxonomy" id="27342"/>
    <lineage>
        <taxon>Eukaryota</taxon>
        <taxon>Fungi</taxon>
        <taxon>Dikarya</taxon>
        <taxon>Basidiomycota</taxon>
        <taxon>Agaricomycotina</taxon>
        <taxon>Agaricomycetes</taxon>
        <taxon>Hymenochaetales</taxon>
        <taxon>Schizoporaceae</taxon>
        <taxon>Schizopora</taxon>
    </lineage>
</organism>